<proteinExistence type="predicted"/>
<dbReference type="VEuPathDB" id="ToxoDB:TGFOU_234260"/>
<comment type="caution">
    <text evidence="2">The sequence shown here is derived from an EMBL/GenBank/DDBJ whole genome shotgun (WGS) entry which is preliminary data.</text>
</comment>
<reference evidence="2 3" key="1">
    <citation type="submission" date="2014-07" db="EMBL/GenBank/DDBJ databases">
        <authorList>
            <person name="Sibley D."/>
            <person name="Venepally P."/>
            <person name="Karamycheva S."/>
            <person name="Hadjithomas M."/>
            <person name="Khan A."/>
            <person name="Brunk B."/>
            <person name="Roos D."/>
            <person name="Caler E."/>
            <person name="Lorenzi H."/>
        </authorList>
    </citation>
    <scope>NUCLEOTIDE SEQUENCE [LARGE SCALE GENOMIC DNA]</scope>
    <source>
        <strain evidence="2 3">FOU</strain>
    </source>
</reference>
<organism evidence="2 3">
    <name type="scientific">Toxoplasma gondii FOU</name>
    <dbReference type="NCBI Taxonomy" id="943167"/>
    <lineage>
        <taxon>Eukaryota</taxon>
        <taxon>Sar</taxon>
        <taxon>Alveolata</taxon>
        <taxon>Apicomplexa</taxon>
        <taxon>Conoidasida</taxon>
        <taxon>Coccidia</taxon>
        <taxon>Eucoccidiorida</taxon>
        <taxon>Eimeriorina</taxon>
        <taxon>Sarcocystidae</taxon>
        <taxon>Toxoplasma</taxon>
    </lineage>
</organism>
<evidence type="ECO:0000256" key="1">
    <source>
        <dbReference type="SAM" id="MobiDB-lite"/>
    </source>
</evidence>
<gene>
    <name evidence="2" type="ORF">TGFOU_234260</name>
</gene>
<feature type="region of interest" description="Disordered" evidence="1">
    <location>
        <begin position="1"/>
        <end position="67"/>
    </location>
</feature>
<feature type="region of interest" description="Disordered" evidence="1">
    <location>
        <begin position="88"/>
        <end position="108"/>
    </location>
</feature>
<dbReference type="AlphaFoldDB" id="A0A086JZ40"/>
<dbReference type="Proteomes" id="UP000028838">
    <property type="component" value="Unassembled WGS sequence"/>
</dbReference>
<accession>A0A086JZ40</accession>
<feature type="compositionally biased region" description="Polar residues" evidence="1">
    <location>
        <begin position="88"/>
        <end position="98"/>
    </location>
</feature>
<evidence type="ECO:0000313" key="2">
    <source>
        <dbReference type="EMBL" id="KFG37408.1"/>
    </source>
</evidence>
<feature type="compositionally biased region" description="Low complexity" evidence="1">
    <location>
        <begin position="56"/>
        <end position="65"/>
    </location>
</feature>
<name>A0A086JZ40_TOXGO</name>
<evidence type="ECO:0000313" key="3">
    <source>
        <dbReference type="Proteomes" id="UP000028838"/>
    </source>
</evidence>
<sequence>MAAQLGCELASPPLARKQTKTAEESPADSSEKRQIYLQSHQADKAGPDAQSPRQFPPSWRRAPAAARKDERARAVIWHWEAVLESEVSNARLTGSSRRNAGFSDHEYE</sequence>
<dbReference type="EMBL" id="AEYH02002578">
    <property type="protein sequence ID" value="KFG37408.1"/>
    <property type="molecule type" value="Genomic_DNA"/>
</dbReference>
<protein>
    <submittedName>
        <fullName evidence="2">Uncharacterized protein</fullName>
    </submittedName>
</protein>